<reference evidence="1" key="1">
    <citation type="submission" date="2022-12" db="EMBL/GenBank/DDBJ databases">
        <title>Gycomyces niveus sp.nov., a novel actinomycete isolated from soil in Shouguang.</title>
        <authorList>
            <person name="Yang X."/>
        </authorList>
    </citation>
    <scope>NUCLEOTIDE SEQUENCE</scope>
    <source>
        <strain evidence="1">DSM 44724</strain>
    </source>
</reference>
<evidence type="ECO:0000313" key="1">
    <source>
        <dbReference type="EMBL" id="MDA1387109.1"/>
    </source>
</evidence>
<gene>
    <name evidence="2" type="ORF">J2S69_000474</name>
    <name evidence="1" type="ORF">O2L01_19075</name>
</gene>
<comment type="caution">
    <text evidence="1">The sequence shown here is derived from an EMBL/GenBank/DDBJ whole genome shotgun (WGS) entry which is preliminary data.</text>
</comment>
<keyword evidence="4" id="KW-1185">Reference proteome</keyword>
<dbReference type="Proteomes" id="UP001145799">
    <property type="component" value="Unassembled WGS sequence"/>
</dbReference>
<accession>A0A9X3PND5</accession>
<sequence length="73" mass="8497">MHPAQSRDRVSKALKYFNETFDSNRPNRRIETWVPSLAEAHEAYRDAMRHVLPNALWNRPPGALGDWPGLPMR</sequence>
<evidence type="ECO:0000313" key="3">
    <source>
        <dbReference type="Proteomes" id="UP001145799"/>
    </source>
</evidence>
<organism evidence="1 3">
    <name type="scientific">Glycomyces lechevalierae</name>
    <dbReference type="NCBI Taxonomy" id="256034"/>
    <lineage>
        <taxon>Bacteria</taxon>
        <taxon>Bacillati</taxon>
        <taxon>Actinomycetota</taxon>
        <taxon>Actinomycetes</taxon>
        <taxon>Glycomycetales</taxon>
        <taxon>Glycomycetaceae</taxon>
        <taxon>Glycomyces</taxon>
    </lineage>
</organism>
<evidence type="ECO:0000313" key="4">
    <source>
        <dbReference type="Proteomes" id="UP001183604"/>
    </source>
</evidence>
<evidence type="ECO:0000313" key="2">
    <source>
        <dbReference type="EMBL" id="MDR7336755.1"/>
    </source>
</evidence>
<proteinExistence type="predicted"/>
<dbReference type="EMBL" id="JAPZVQ010000013">
    <property type="protein sequence ID" value="MDA1387109.1"/>
    <property type="molecule type" value="Genomic_DNA"/>
</dbReference>
<dbReference type="Proteomes" id="UP001183604">
    <property type="component" value="Unassembled WGS sequence"/>
</dbReference>
<name>A0A9X3PND5_9ACTN</name>
<protein>
    <submittedName>
        <fullName evidence="1">Uncharacterized protein</fullName>
    </submittedName>
</protein>
<dbReference type="RefSeq" id="WP_270123605.1">
    <property type="nucleotide sequence ID" value="NZ_BAAAOM010000002.1"/>
</dbReference>
<dbReference type="AlphaFoldDB" id="A0A9X3PND5"/>
<dbReference type="EMBL" id="JAVDYD010000001">
    <property type="protein sequence ID" value="MDR7336755.1"/>
    <property type="molecule type" value="Genomic_DNA"/>
</dbReference>
<reference evidence="2 4" key="2">
    <citation type="submission" date="2023-07" db="EMBL/GenBank/DDBJ databases">
        <title>Sequencing the genomes of 1000 actinobacteria strains.</title>
        <authorList>
            <person name="Klenk H.-P."/>
        </authorList>
    </citation>
    <scope>NUCLEOTIDE SEQUENCE [LARGE SCALE GENOMIC DNA]</scope>
    <source>
        <strain evidence="2 4">DSM 44724</strain>
    </source>
</reference>